<keyword evidence="3" id="KW-1015">Disulfide bond</keyword>
<evidence type="ECO:0008006" key="7">
    <source>
        <dbReference type="Google" id="ProtNLM"/>
    </source>
</evidence>
<dbReference type="SUPFAM" id="SSF57184">
    <property type="entry name" value="Growth factor receptor domain"/>
    <property type="match status" value="1"/>
</dbReference>
<dbReference type="OrthoDB" id="304690at2759"/>
<name>A0DUH2_PARTE</name>
<keyword evidence="2" id="KW-0677">Repeat</keyword>
<evidence type="ECO:0000313" key="5">
    <source>
        <dbReference type="EMBL" id="CAK86689.1"/>
    </source>
</evidence>
<dbReference type="NCBIfam" id="TIGR02232">
    <property type="entry name" value="myxo_disulf_rpt"/>
    <property type="match status" value="1"/>
</dbReference>
<organism evidence="5 6">
    <name type="scientific">Paramecium tetraurelia</name>
    <dbReference type="NCBI Taxonomy" id="5888"/>
    <lineage>
        <taxon>Eukaryota</taxon>
        <taxon>Sar</taxon>
        <taxon>Alveolata</taxon>
        <taxon>Ciliophora</taxon>
        <taxon>Intramacronucleata</taxon>
        <taxon>Oligohymenophorea</taxon>
        <taxon>Peniculida</taxon>
        <taxon>Parameciidae</taxon>
        <taxon>Paramecium</taxon>
    </lineage>
</organism>
<gene>
    <name evidence="5" type="ORF">GSPATT00020361001</name>
</gene>
<keyword evidence="4" id="KW-1133">Transmembrane helix</keyword>
<keyword evidence="1" id="KW-0732">Signal</keyword>
<dbReference type="PANTHER" id="PTHR38934">
    <property type="entry name" value="HYPHALLY REGULATED CELL WALL PROTEIN 1"/>
    <property type="match status" value="1"/>
</dbReference>
<evidence type="ECO:0000256" key="4">
    <source>
        <dbReference type="SAM" id="Phobius"/>
    </source>
</evidence>
<protein>
    <recommendedName>
        <fullName evidence="7">TNFR-Cys domain-containing protein</fullName>
    </recommendedName>
</protein>
<keyword evidence="4" id="KW-0812">Transmembrane</keyword>
<evidence type="ECO:0000256" key="3">
    <source>
        <dbReference type="ARBA" id="ARBA00023157"/>
    </source>
</evidence>
<dbReference type="InterPro" id="IPR009030">
    <property type="entry name" value="Growth_fac_rcpt_cys_sf"/>
</dbReference>
<dbReference type="HOGENOM" id="CLU_878429_0_0_1"/>
<dbReference type="PANTHER" id="PTHR38934:SF6">
    <property type="entry name" value="CHROMOSOME UNDETERMINED SCAFFOLD_176, WHOLE GENOME SHOTGUN SEQUENCE"/>
    <property type="match status" value="1"/>
</dbReference>
<dbReference type="KEGG" id="ptm:GSPATT00020361001"/>
<keyword evidence="6" id="KW-1185">Reference proteome</keyword>
<reference evidence="5 6" key="1">
    <citation type="journal article" date="2006" name="Nature">
        <title>Global trends of whole-genome duplications revealed by the ciliate Paramecium tetraurelia.</title>
        <authorList>
            <consortium name="Genoscope"/>
            <person name="Aury J.-M."/>
            <person name="Jaillon O."/>
            <person name="Duret L."/>
            <person name="Noel B."/>
            <person name="Jubin C."/>
            <person name="Porcel B.M."/>
            <person name="Segurens B."/>
            <person name="Daubin V."/>
            <person name="Anthouard V."/>
            <person name="Aiach N."/>
            <person name="Arnaiz O."/>
            <person name="Billaut A."/>
            <person name="Beisson J."/>
            <person name="Blanc I."/>
            <person name="Bouhouche K."/>
            <person name="Camara F."/>
            <person name="Duharcourt S."/>
            <person name="Guigo R."/>
            <person name="Gogendeau D."/>
            <person name="Katinka M."/>
            <person name="Keller A.-M."/>
            <person name="Kissmehl R."/>
            <person name="Klotz C."/>
            <person name="Koll F."/>
            <person name="Le Moue A."/>
            <person name="Lepere C."/>
            <person name="Malinsky S."/>
            <person name="Nowacki M."/>
            <person name="Nowak J.K."/>
            <person name="Plattner H."/>
            <person name="Poulain J."/>
            <person name="Ruiz F."/>
            <person name="Serrano V."/>
            <person name="Zagulski M."/>
            <person name="Dessen P."/>
            <person name="Betermier M."/>
            <person name="Weissenbach J."/>
            <person name="Scarpelli C."/>
            <person name="Schachter V."/>
            <person name="Sperling L."/>
            <person name="Meyer E."/>
            <person name="Cohen J."/>
            <person name="Wincker P."/>
        </authorList>
    </citation>
    <scope>NUCLEOTIDE SEQUENCE [LARGE SCALE GENOMIC DNA]</scope>
    <source>
        <strain evidence="5 6">Stock d4-2</strain>
    </source>
</reference>
<accession>A0DUH2</accession>
<evidence type="ECO:0000256" key="2">
    <source>
        <dbReference type="ARBA" id="ARBA00022737"/>
    </source>
</evidence>
<dbReference type="Pfam" id="PF13948">
    <property type="entry name" value="DUF4215"/>
    <property type="match status" value="3"/>
</dbReference>
<proteinExistence type="predicted"/>
<dbReference type="EMBL" id="CT868585">
    <property type="protein sequence ID" value="CAK86689.1"/>
    <property type="molecule type" value="Genomic_DNA"/>
</dbReference>
<dbReference type="InterPro" id="IPR011936">
    <property type="entry name" value="Myxo_disulph_rpt"/>
</dbReference>
<feature type="transmembrane region" description="Helical" evidence="4">
    <location>
        <begin position="105"/>
        <end position="124"/>
    </location>
</feature>
<sequence length="317" mass="35632">MSNIYIEKCEDGNTIQYDGCYNCKYQCQPQCTKCIKGQCFECTTAGFYIDPTVSPWQCKEKCGDFLIVGNEQCDDGNTSDTDGCKDCKYFCRSDCASCDYTTKNAQVVNCLGLFLTLTIVKIYMEMVQSQQILMDSIQSNVMMVIQLIMMAAAALVPFQCQPTSICTSCINNRCEICATGYYLSNEKVCIPICGDSLIVIGEQCENSYILPYKGCQNGQAKCQILVSYVILLGLVVQNVNQVIIELIIYVIQIVVIKQQLKMNNAMMATQFMEMDVISVNLVARIHVLLVQKESVMIVKKVINQYLLMKFAVQLIIR</sequence>
<dbReference type="Proteomes" id="UP000000600">
    <property type="component" value="Unassembled WGS sequence"/>
</dbReference>
<dbReference type="InParanoid" id="A0DUH2"/>
<evidence type="ECO:0000313" key="6">
    <source>
        <dbReference type="Proteomes" id="UP000000600"/>
    </source>
</evidence>
<dbReference type="AlphaFoldDB" id="A0DUH2"/>
<evidence type="ECO:0000256" key="1">
    <source>
        <dbReference type="ARBA" id="ARBA00022729"/>
    </source>
</evidence>
<keyword evidence="4" id="KW-0472">Membrane</keyword>
<dbReference type="GeneID" id="5039871"/>
<dbReference type="RefSeq" id="XP_001454086.1">
    <property type="nucleotide sequence ID" value="XM_001454049.1"/>
</dbReference>
<feature type="transmembrane region" description="Helical" evidence="4">
    <location>
        <begin position="136"/>
        <end position="158"/>
    </location>
</feature>